<accession>A0A6N9PY04</accession>
<dbReference type="RefSeq" id="WP_160645188.1">
    <property type="nucleotide sequence ID" value="NZ_SIJB01000013.1"/>
</dbReference>
<dbReference type="GO" id="GO:0030313">
    <property type="term" value="C:cell envelope"/>
    <property type="evidence" value="ECO:0007669"/>
    <property type="project" value="UniProtKB-SubCell"/>
</dbReference>
<keyword evidence="3 5" id="KW-0732">Signal</keyword>
<comment type="subcellular location">
    <subcellularLocation>
        <location evidence="1">Cell envelope</location>
    </subcellularLocation>
</comment>
<dbReference type="AlphaFoldDB" id="A0A6N9PY04"/>
<evidence type="ECO:0000259" key="6">
    <source>
        <dbReference type="SMART" id="SM00062"/>
    </source>
</evidence>
<evidence type="ECO:0000313" key="8">
    <source>
        <dbReference type="Proteomes" id="UP000448943"/>
    </source>
</evidence>
<dbReference type="OrthoDB" id="8613538at2"/>
<sequence length="276" mass="30562">MKKRMTIVLSFLTIIAMIITACGQSDENNESTEENEIPSEEQTDLLANIQESGVLKVGTEGTYPPFTFHDDSGQLTGFDVEIAREIADRLGVEAEFLETQWDGIMAGLDAKRFDIIANQVGIRADRQEKYDFSIPYITSSAVIVTKADNDAVNSVEDIKGLTSAQSLTSNYESIALEYGAVIEPVEGFTQAISLIQSNRVDITLNDRLTVLDYINQKGEENIKVIPTVEEKSPSGILIRKGNETLVEAINKAIEEMMEDGTYLEISMKWFGEDVSK</sequence>
<keyword evidence="8" id="KW-1185">Reference proteome</keyword>
<gene>
    <name evidence="7" type="ORF">ERL59_05460</name>
</gene>
<dbReference type="SUPFAM" id="SSF53850">
    <property type="entry name" value="Periplasmic binding protein-like II"/>
    <property type="match status" value="1"/>
</dbReference>
<dbReference type="PROSITE" id="PS01039">
    <property type="entry name" value="SBP_BACTERIAL_3"/>
    <property type="match status" value="1"/>
</dbReference>
<proteinExistence type="inferred from homology"/>
<comment type="caution">
    <text evidence="7">The sequence shown here is derived from an EMBL/GenBank/DDBJ whole genome shotgun (WGS) entry which is preliminary data.</text>
</comment>
<dbReference type="InterPro" id="IPR001638">
    <property type="entry name" value="Solute-binding_3/MltF_N"/>
</dbReference>
<evidence type="ECO:0000256" key="2">
    <source>
        <dbReference type="ARBA" id="ARBA00010333"/>
    </source>
</evidence>
<dbReference type="PANTHER" id="PTHR35936:SF34">
    <property type="entry name" value="ABC TRANSPORTER EXTRACELLULAR-BINDING PROTEIN YCKB-RELATED"/>
    <property type="match status" value="1"/>
</dbReference>
<comment type="similarity">
    <text evidence="2 4">Belongs to the bacterial solute-binding protein 3 family.</text>
</comment>
<feature type="chain" id="PRO_5039671846" evidence="5">
    <location>
        <begin position="22"/>
        <end position="276"/>
    </location>
</feature>
<dbReference type="EMBL" id="SIJB01000013">
    <property type="protein sequence ID" value="NBI28399.1"/>
    <property type="molecule type" value="Genomic_DNA"/>
</dbReference>
<reference evidence="7 8" key="1">
    <citation type="submission" date="2019-01" db="EMBL/GenBank/DDBJ databases">
        <title>Chengkuizengella sp. nov., isolated from deep-sea sediment of East Pacific Ocean.</title>
        <authorList>
            <person name="Yang J."/>
            <person name="Lai Q."/>
            <person name="Shao Z."/>
        </authorList>
    </citation>
    <scope>NUCLEOTIDE SEQUENCE [LARGE SCALE GENOMIC DNA]</scope>
    <source>
        <strain evidence="7 8">YPA3-1-1</strain>
    </source>
</reference>
<dbReference type="CDD" id="cd13711">
    <property type="entry name" value="PBP2_Ngo0372_TcyA"/>
    <property type="match status" value="1"/>
</dbReference>
<organism evidence="7 8">
    <name type="scientific">Chengkuizengella marina</name>
    <dbReference type="NCBI Taxonomy" id="2507566"/>
    <lineage>
        <taxon>Bacteria</taxon>
        <taxon>Bacillati</taxon>
        <taxon>Bacillota</taxon>
        <taxon>Bacilli</taxon>
        <taxon>Bacillales</taxon>
        <taxon>Paenibacillaceae</taxon>
        <taxon>Chengkuizengella</taxon>
    </lineage>
</organism>
<evidence type="ECO:0000313" key="7">
    <source>
        <dbReference type="EMBL" id="NBI28399.1"/>
    </source>
</evidence>
<dbReference type="Proteomes" id="UP000448943">
    <property type="component" value="Unassembled WGS sequence"/>
</dbReference>
<dbReference type="Pfam" id="PF00497">
    <property type="entry name" value="SBP_bac_3"/>
    <property type="match status" value="1"/>
</dbReference>
<dbReference type="Gene3D" id="3.40.190.10">
    <property type="entry name" value="Periplasmic binding protein-like II"/>
    <property type="match status" value="2"/>
</dbReference>
<evidence type="ECO:0000256" key="4">
    <source>
        <dbReference type="RuleBase" id="RU003744"/>
    </source>
</evidence>
<evidence type="ECO:0000256" key="5">
    <source>
        <dbReference type="SAM" id="SignalP"/>
    </source>
</evidence>
<dbReference type="PROSITE" id="PS51257">
    <property type="entry name" value="PROKAR_LIPOPROTEIN"/>
    <property type="match status" value="1"/>
</dbReference>
<name>A0A6N9PY04_9BACL</name>
<feature type="signal peptide" evidence="5">
    <location>
        <begin position="1"/>
        <end position="21"/>
    </location>
</feature>
<dbReference type="PANTHER" id="PTHR35936">
    <property type="entry name" value="MEMBRANE-BOUND LYTIC MUREIN TRANSGLYCOSYLASE F"/>
    <property type="match status" value="1"/>
</dbReference>
<dbReference type="InterPro" id="IPR018313">
    <property type="entry name" value="SBP_3_CS"/>
</dbReference>
<feature type="domain" description="Solute-binding protein family 3/N-terminal" evidence="6">
    <location>
        <begin position="54"/>
        <end position="273"/>
    </location>
</feature>
<dbReference type="SMART" id="SM00062">
    <property type="entry name" value="PBPb"/>
    <property type="match status" value="1"/>
</dbReference>
<evidence type="ECO:0000256" key="3">
    <source>
        <dbReference type="ARBA" id="ARBA00022729"/>
    </source>
</evidence>
<evidence type="ECO:0000256" key="1">
    <source>
        <dbReference type="ARBA" id="ARBA00004196"/>
    </source>
</evidence>
<protein>
    <submittedName>
        <fullName evidence="7">Amino acid ABC transporter substrate-binding protein</fullName>
    </submittedName>
</protein>